<feature type="transmembrane region" description="Helical" evidence="1">
    <location>
        <begin position="614"/>
        <end position="636"/>
    </location>
</feature>
<accession>A0ABT6DG88</accession>
<dbReference type="EMBL" id="JANRMI010000002">
    <property type="protein sequence ID" value="MDG0815818.1"/>
    <property type="molecule type" value="Genomic_DNA"/>
</dbReference>
<dbReference type="RefSeq" id="WP_277577297.1">
    <property type="nucleotide sequence ID" value="NZ_JANRMI010000002.1"/>
</dbReference>
<proteinExistence type="predicted"/>
<keyword evidence="1" id="KW-1133">Transmembrane helix</keyword>
<feature type="transmembrane region" description="Helical" evidence="1">
    <location>
        <begin position="642"/>
        <end position="659"/>
    </location>
</feature>
<keyword evidence="1" id="KW-0472">Membrane</keyword>
<evidence type="ECO:0000313" key="3">
    <source>
        <dbReference type="Proteomes" id="UP001152321"/>
    </source>
</evidence>
<reference evidence="2" key="1">
    <citation type="submission" date="2022-08" db="EMBL/GenBank/DDBJ databases">
        <title>Novel Bdellovibrio Species Isolated from Svalbard: Designation Bdellovibrio svalbardensis.</title>
        <authorList>
            <person name="Mitchell R.J."/>
            <person name="Choi S.Y."/>
        </authorList>
    </citation>
    <scope>NUCLEOTIDE SEQUENCE</scope>
    <source>
        <strain evidence="2">PAP01</strain>
    </source>
</reference>
<sequence>MGKLVENLVHHVELWKSEWDLTAITQFIEFSMFNENELISLESLTAIINSSLGLKIDNLKVERCLQNLISKQAIFKVGDLYKLSEQRKSEILILQQERTNLDAIAAEEFQDYLIRYSLSGVNEVTWERYSKEFIPKLVELYGSEVFDLLRNKVNHSRTLPVDLIRDCFPICHSEVVSISHEIFVHRESNISKLILNHLNVYYITAALGLDSSAQRLLKRSSSGKYIFRILLDSNALLSIFSLHKSLYDDAILRIFSFRESLKGNIDLHFYVMDQTLEETTNVLIAANRALEQNPLDGITQKVFVRQNLHGVRAKFYEATLNKPIPPKKYFEPYTENFPMLLREKDIQVLKSEDFRQSNLAEVQALTGEAYEFQKKLKEDKQREYKSLEHDSMLVLFCKKRRSDSINSLAKSEYWVLSQDFSLLIPFDKKVSKGSPLQRHVLEPLVFLELLSFWSIDTDVARKMSLENLNFFLSLNKFDSNAEKVSISILEGLAAYKDHDQLTESQVEKILEDQALRVRINSLTPEEKKNFIREAALGIFKNDLQRAMDESATLESYVVKKNEQLRSAESDLLLMREGLSQKNDELIGAQGELEAIKANVQELEKFKILEFENRIWKYIFFPLTVCALIALFGTYGLSVSLNVTFFDLVLIYTSMLILIIKGMKLLLKKYFAEGEINRSRTVKIFFDNSLVDKASWGLVAFIFVVLFKTKCEGLVQKIFSSIHLFEIGNS</sequence>
<gene>
    <name evidence="2" type="ORF">NWE73_05560</name>
</gene>
<evidence type="ECO:0000313" key="2">
    <source>
        <dbReference type="EMBL" id="MDG0815818.1"/>
    </source>
</evidence>
<evidence type="ECO:0000256" key="1">
    <source>
        <dbReference type="SAM" id="Phobius"/>
    </source>
</evidence>
<organism evidence="2 3">
    <name type="scientific">Bdellovibrio svalbardensis</name>
    <dbReference type="NCBI Taxonomy" id="2972972"/>
    <lineage>
        <taxon>Bacteria</taxon>
        <taxon>Pseudomonadati</taxon>
        <taxon>Bdellovibrionota</taxon>
        <taxon>Bdellovibrionia</taxon>
        <taxon>Bdellovibrionales</taxon>
        <taxon>Pseudobdellovibrionaceae</taxon>
        <taxon>Bdellovibrio</taxon>
    </lineage>
</organism>
<dbReference type="Proteomes" id="UP001152321">
    <property type="component" value="Unassembled WGS sequence"/>
</dbReference>
<protein>
    <submittedName>
        <fullName evidence="2">Uncharacterized protein</fullName>
    </submittedName>
</protein>
<comment type="caution">
    <text evidence="2">The sequence shown here is derived from an EMBL/GenBank/DDBJ whole genome shotgun (WGS) entry which is preliminary data.</text>
</comment>
<keyword evidence="3" id="KW-1185">Reference proteome</keyword>
<name>A0ABT6DG88_9BACT</name>
<keyword evidence="1" id="KW-0812">Transmembrane</keyword>